<keyword evidence="10" id="KW-1185">Reference proteome</keyword>
<dbReference type="GO" id="GO:0003677">
    <property type="term" value="F:DNA binding"/>
    <property type="evidence" value="ECO:0007669"/>
    <property type="project" value="InterPro"/>
</dbReference>
<feature type="binding site" evidence="6">
    <location>
        <position position="156"/>
    </location>
    <ligand>
        <name>Mg(2+)</name>
        <dbReference type="ChEBI" id="CHEBI:18420"/>
        <label>1</label>
    </ligand>
</feature>
<evidence type="ECO:0000256" key="6">
    <source>
        <dbReference type="PIRSR" id="PIRSR604808-2"/>
    </source>
</evidence>
<gene>
    <name evidence="9" type="primary">xthA_2</name>
    <name evidence="9" type="ORF">LAL4801_04536</name>
</gene>
<keyword evidence="6" id="KW-0464">Manganese</keyword>
<comment type="cofactor">
    <cofactor evidence="6">
        <name>Mg(2+)</name>
        <dbReference type="ChEBI" id="CHEBI:18420"/>
    </cofactor>
    <cofactor evidence="6">
        <name>Mn(2+)</name>
        <dbReference type="ChEBI" id="CHEBI:29035"/>
    </cofactor>
    <text evidence="6">Probably binds two magnesium or manganese ions per subunit.</text>
</comment>
<dbReference type="InterPro" id="IPR004808">
    <property type="entry name" value="AP_endonuc_1"/>
</dbReference>
<dbReference type="Pfam" id="PF03372">
    <property type="entry name" value="Exo_endo_phos"/>
    <property type="match status" value="1"/>
</dbReference>
<name>A0A0M6YB82_9HYPH</name>
<dbReference type="PROSITE" id="PS51435">
    <property type="entry name" value="AP_NUCLEASE_F1_4"/>
    <property type="match status" value="1"/>
</dbReference>
<feature type="active site" description="Proton acceptor" evidence="5">
    <location>
        <position position="260"/>
    </location>
</feature>
<evidence type="ECO:0000313" key="10">
    <source>
        <dbReference type="Proteomes" id="UP000048926"/>
    </source>
</evidence>
<feature type="binding site" evidence="6">
    <location>
        <position position="260"/>
    </location>
    <ligand>
        <name>Mg(2+)</name>
        <dbReference type="ChEBI" id="CHEBI:18420"/>
        <label>1</label>
    </ligand>
</feature>
<evidence type="ECO:0000256" key="3">
    <source>
        <dbReference type="ARBA" id="ARBA00022801"/>
    </source>
</evidence>
<evidence type="ECO:0000256" key="1">
    <source>
        <dbReference type="ARBA" id="ARBA00007092"/>
    </source>
</evidence>
<evidence type="ECO:0000313" key="9">
    <source>
        <dbReference type="EMBL" id="CTQ46080.1"/>
    </source>
</evidence>
<keyword evidence="3 9" id="KW-0378">Hydrolase</keyword>
<evidence type="ECO:0000259" key="8">
    <source>
        <dbReference type="Pfam" id="PF03372"/>
    </source>
</evidence>
<dbReference type="GO" id="GO:0004519">
    <property type="term" value="F:endonuclease activity"/>
    <property type="evidence" value="ECO:0007669"/>
    <property type="project" value="InterPro"/>
</dbReference>
<feature type="site" description="Transition state stabilizer" evidence="7">
    <location>
        <position position="158"/>
    </location>
</feature>
<dbReference type="NCBIfam" id="TIGR00195">
    <property type="entry name" value="exoDNase_III"/>
    <property type="match status" value="1"/>
</dbReference>
<feature type="site" description="Interaction with DNA substrate" evidence="7">
    <location>
        <position position="260"/>
    </location>
</feature>
<dbReference type="OrthoDB" id="9803914at2"/>
<keyword evidence="2 6" id="KW-0479">Metal-binding</keyword>
<protein>
    <submittedName>
        <fullName evidence="9">Exodeoxyribonuclease III</fullName>
        <ecNumber evidence="9">3.1.11.2</ecNumber>
    </submittedName>
</protein>
<dbReference type="STRING" id="187304.B0E33_14215"/>
<comment type="similarity">
    <text evidence="1">Belongs to the DNA repair enzymes AP/ExoA family.</text>
</comment>
<dbReference type="Gene3D" id="3.60.10.10">
    <property type="entry name" value="Endonuclease/exonuclease/phosphatase"/>
    <property type="match status" value="1"/>
</dbReference>
<dbReference type="NCBIfam" id="TIGR00633">
    <property type="entry name" value="xth"/>
    <property type="match status" value="1"/>
</dbReference>
<feature type="binding site" evidence="6">
    <location>
        <position position="11"/>
    </location>
    <ligand>
        <name>Mg(2+)</name>
        <dbReference type="ChEBI" id="CHEBI:18420"/>
        <label>1</label>
    </ligand>
</feature>
<dbReference type="Proteomes" id="UP000048926">
    <property type="component" value="Unassembled WGS sequence"/>
</dbReference>
<dbReference type="InterPro" id="IPR020847">
    <property type="entry name" value="AP_endonuclease_F1_BS"/>
</dbReference>
<reference evidence="10" key="1">
    <citation type="submission" date="2015-07" db="EMBL/GenBank/DDBJ databases">
        <authorList>
            <person name="Rodrigo-Torres Lidia"/>
            <person name="Arahal R.David."/>
        </authorList>
    </citation>
    <scope>NUCLEOTIDE SEQUENCE [LARGE SCALE GENOMIC DNA]</scope>
    <source>
        <strain evidence="10">CECT 4801</strain>
    </source>
</reference>
<accession>A0A0M6YB82</accession>
<dbReference type="AlphaFoldDB" id="A0A0M6YB82"/>
<dbReference type="PANTHER" id="PTHR43250">
    <property type="entry name" value="EXODEOXYRIBONUCLEASE III"/>
    <property type="match status" value="1"/>
</dbReference>
<proteinExistence type="inferred from homology"/>
<organism evidence="9 10">
    <name type="scientific">Roseibium aggregatum</name>
    <dbReference type="NCBI Taxonomy" id="187304"/>
    <lineage>
        <taxon>Bacteria</taxon>
        <taxon>Pseudomonadati</taxon>
        <taxon>Pseudomonadota</taxon>
        <taxon>Alphaproteobacteria</taxon>
        <taxon>Hyphomicrobiales</taxon>
        <taxon>Stappiaceae</taxon>
        <taxon>Roseibium</taxon>
    </lineage>
</organism>
<feature type="binding site" evidence="6">
    <location>
        <position position="158"/>
    </location>
    <ligand>
        <name>Mg(2+)</name>
        <dbReference type="ChEBI" id="CHEBI:18420"/>
        <label>1</label>
    </ligand>
</feature>
<feature type="active site" description="Proton donor/acceptor" evidence="5">
    <location>
        <position position="156"/>
    </location>
</feature>
<feature type="site" description="Important for catalytic activity" evidence="7">
    <location>
        <position position="230"/>
    </location>
</feature>
<evidence type="ECO:0000256" key="5">
    <source>
        <dbReference type="PIRSR" id="PIRSR604808-1"/>
    </source>
</evidence>
<evidence type="ECO:0000256" key="7">
    <source>
        <dbReference type="PIRSR" id="PIRSR604808-3"/>
    </source>
</evidence>
<feature type="binding site" evidence="6">
    <location>
        <position position="38"/>
    </location>
    <ligand>
        <name>Mg(2+)</name>
        <dbReference type="ChEBI" id="CHEBI:18420"/>
        <label>1</label>
    </ligand>
</feature>
<dbReference type="GO" id="GO:0046872">
    <property type="term" value="F:metal ion binding"/>
    <property type="evidence" value="ECO:0007669"/>
    <property type="project" value="UniProtKB-KW"/>
</dbReference>
<dbReference type="InterPro" id="IPR005135">
    <property type="entry name" value="Endo/exonuclease/phosphatase"/>
</dbReference>
<sequence length="269" mass="30598">MTDRIKLVTWNINSVRLRMPIVEQLIEEVAPDVICLQETKCPDANFPENAFRKAGYEHMAIHGQKGYHGVATLSKLPLSNIEKRDFCQVGDSRHVAADVPFNGSSIRLHNFYVPAGGDEPDRTINPKFGHKLDFMVEMLGWLKGEETSKPAILVGDLNVAPYEHDVWSHKKLLKVVSHTPVETELFEQVREAGGWLDAMRQFTPLDEKLYTWWSYRAKDWSAADKGRRLDHVWVSQPLAPYVKGTTVLRDARGWEKPSDHAPVIAEFAI</sequence>
<dbReference type="GO" id="GO:0006281">
    <property type="term" value="P:DNA repair"/>
    <property type="evidence" value="ECO:0007669"/>
    <property type="project" value="InterPro"/>
</dbReference>
<dbReference type="GO" id="GO:0008311">
    <property type="term" value="F:double-stranded DNA 3'-5' DNA exonuclease activity"/>
    <property type="evidence" value="ECO:0007669"/>
    <property type="project" value="UniProtKB-EC"/>
</dbReference>
<keyword evidence="4 6" id="KW-0460">Magnesium</keyword>
<dbReference type="SUPFAM" id="SSF56219">
    <property type="entry name" value="DNase I-like"/>
    <property type="match status" value="1"/>
</dbReference>
<evidence type="ECO:0000256" key="4">
    <source>
        <dbReference type="ARBA" id="ARBA00022842"/>
    </source>
</evidence>
<dbReference type="InterPro" id="IPR037493">
    <property type="entry name" value="ExoIII-like"/>
</dbReference>
<feature type="binding site" evidence="6">
    <location>
        <position position="259"/>
    </location>
    <ligand>
        <name>Mg(2+)</name>
        <dbReference type="ChEBI" id="CHEBI:18420"/>
        <label>1</label>
    </ligand>
</feature>
<dbReference type="EC" id="3.1.11.2" evidence="9"/>
<dbReference type="PROSITE" id="PS00726">
    <property type="entry name" value="AP_NUCLEASE_F1_1"/>
    <property type="match status" value="1"/>
</dbReference>
<evidence type="ECO:0000256" key="2">
    <source>
        <dbReference type="ARBA" id="ARBA00022723"/>
    </source>
</evidence>
<feature type="active site" evidence="5">
    <location>
        <position position="112"/>
    </location>
</feature>
<dbReference type="RefSeq" id="WP_055659786.1">
    <property type="nucleotide sequence ID" value="NZ_CXST01000003.1"/>
</dbReference>
<dbReference type="InterPro" id="IPR036691">
    <property type="entry name" value="Endo/exonu/phosph_ase_sf"/>
</dbReference>
<dbReference type="PANTHER" id="PTHR43250:SF2">
    <property type="entry name" value="EXODEOXYRIBONUCLEASE III"/>
    <property type="match status" value="1"/>
</dbReference>
<dbReference type="CDD" id="cd09086">
    <property type="entry name" value="ExoIII-like_AP-endo"/>
    <property type="match status" value="1"/>
</dbReference>
<dbReference type="EMBL" id="CXST01000003">
    <property type="protein sequence ID" value="CTQ46080.1"/>
    <property type="molecule type" value="Genomic_DNA"/>
</dbReference>
<feature type="domain" description="Endonuclease/exonuclease/phosphatase" evidence="8">
    <location>
        <begin position="8"/>
        <end position="260"/>
    </location>
</feature>